<keyword evidence="2" id="KW-1185">Reference proteome</keyword>
<name>A0ABT9VSU1_9BACI</name>
<accession>A0ABT9VSU1</accession>
<protein>
    <recommendedName>
        <fullName evidence="3">Transposase</fullName>
    </recommendedName>
</protein>
<comment type="caution">
    <text evidence="1">The sequence shown here is derived from an EMBL/GenBank/DDBJ whole genome shotgun (WGS) entry which is preliminary data.</text>
</comment>
<gene>
    <name evidence="1" type="ORF">J2S06_003072</name>
</gene>
<reference evidence="1 2" key="1">
    <citation type="submission" date="2023-07" db="EMBL/GenBank/DDBJ databases">
        <title>Genomic Encyclopedia of Type Strains, Phase IV (KMG-IV): sequencing the most valuable type-strain genomes for metagenomic binning, comparative biology and taxonomic classification.</title>
        <authorList>
            <person name="Goeker M."/>
        </authorList>
    </citation>
    <scope>NUCLEOTIDE SEQUENCE [LARGE SCALE GENOMIC DNA]</scope>
    <source>
        <strain evidence="1 2">DSM 19092</strain>
    </source>
</reference>
<sequence>MKREFDPQEELTVVVSDLTYVRVKKMALHLFICRSL</sequence>
<organism evidence="1 2">
    <name type="scientific">Aeribacillus alveayuensis</name>
    <dbReference type="NCBI Taxonomy" id="279215"/>
    <lineage>
        <taxon>Bacteria</taxon>
        <taxon>Bacillati</taxon>
        <taxon>Bacillota</taxon>
        <taxon>Bacilli</taxon>
        <taxon>Bacillales</taxon>
        <taxon>Bacillaceae</taxon>
        <taxon>Aeribacillus</taxon>
    </lineage>
</organism>
<evidence type="ECO:0008006" key="3">
    <source>
        <dbReference type="Google" id="ProtNLM"/>
    </source>
</evidence>
<dbReference type="EMBL" id="JAUSTR010000032">
    <property type="protein sequence ID" value="MDQ0163940.1"/>
    <property type="molecule type" value="Genomic_DNA"/>
</dbReference>
<evidence type="ECO:0000313" key="2">
    <source>
        <dbReference type="Proteomes" id="UP001225646"/>
    </source>
</evidence>
<evidence type="ECO:0000313" key="1">
    <source>
        <dbReference type="EMBL" id="MDQ0163940.1"/>
    </source>
</evidence>
<dbReference type="Proteomes" id="UP001225646">
    <property type="component" value="Unassembled WGS sequence"/>
</dbReference>
<proteinExistence type="predicted"/>